<evidence type="ECO:0000313" key="2">
    <source>
        <dbReference type="Proteomes" id="UP000824120"/>
    </source>
</evidence>
<name>A0A9J5WVS8_SOLCO</name>
<organism evidence="1 2">
    <name type="scientific">Solanum commersonii</name>
    <name type="common">Commerson's wild potato</name>
    <name type="synonym">Commerson's nightshade</name>
    <dbReference type="NCBI Taxonomy" id="4109"/>
    <lineage>
        <taxon>Eukaryota</taxon>
        <taxon>Viridiplantae</taxon>
        <taxon>Streptophyta</taxon>
        <taxon>Embryophyta</taxon>
        <taxon>Tracheophyta</taxon>
        <taxon>Spermatophyta</taxon>
        <taxon>Magnoliopsida</taxon>
        <taxon>eudicotyledons</taxon>
        <taxon>Gunneridae</taxon>
        <taxon>Pentapetalae</taxon>
        <taxon>asterids</taxon>
        <taxon>lamiids</taxon>
        <taxon>Solanales</taxon>
        <taxon>Solanaceae</taxon>
        <taxon>Solanoideae</taxon>
        <taxon>Solaneae</taxon>
        <taxon>Solanum</taxon>
    </lineage>
</organism>
<comment type="caution">
    <text evidence="1">The sequence shown here is derived from an EMBL/GenBank/DDBJ whole genome shotgun (WGS) entry which is preliminary data.</text>
</comment>
<keyword evidence="2" id="KW-1185">Reference proteome</keyword>
<dbReference type="EMBL" id="JACXVP010000010">
    <property type="protein sequence ID" value="KAG5579923.1"/>
    <property type="molecule type" value="Genomic_DNA"/>
</dbReference>
<sequence>MIFGYEETSNNKDLRALDQEDYMTSDSECLPCQQGQNCDNKKEDDLYKIYSQFKELSINVINNDKIIEK</sequence>
<reference evidence="1 2" key="1">
    <citation type="submission" date="2020-09" db="EMBL/GenBank/DDBJ databases">
        <title>De no assembly of potato wild relative species, Solanum commersonii.</title>
        <authorList>
            <person name="Cho K."/>
        </authorList>
    </citation>
    <scope>NUCLEOTIDE SEQUENCE [LARGE SCALE GENOMIC DNA]</scope>
    <source>
        <strain evidence="1">LZ3.2</strain>
        <tissue evidence="1">Leaf</tissue>
    </source>
</reference>
<evidence type="ECO:0000313" key="1">
    <source>
        <dbReference type="EMBL" id="KAG5579923.1"/>
    </source>
</evidence>
<dbReference type="Proteomes" id="UP000824120">
    <property type="component" value="Chromosome 10"/>
</dbReference>
<protein>
    <submittedName>
        <fullName evidence="1">Uncharacterized protein</fullName>
    </submittedName>
</protein>
<dbReference type="AlphaFoldDB" id="A0A9J5WVS8"/>
<dbReference type="OrthoDB" id="1317058at2759"/>
<accession>A0A9J5WVS8</accession>
<proteinExistence type="predicted"/>
<gene>
    <name evidence="1" type="ORF">H5410_050550</name>
</gene>